<dbReference type="PROSITE" id="PS01079">
    <property type="entry name" value="MOCF_BIOSYNTHESIS_2"/>
    <property type="match status" value="1"/>
</dbReference>
<dbReference type="SUPFAM" id="SSF53218">
    <property type="entry name" value="Molybdenum cofactor biosynthesis proteins"/>
    <property type="match status" value="1"/>
</dbReference>
<dbReference type="InterPro" id="IPR036135">
    <property type="entry name" value="MoeA_linker/N_sf"/>
</dbReference>
<dbReference type="OrthoDB" id="9804758at2"/>
<dbReference type="PANTHER" id="PTHR10192:SF5">
    <property type="entry name" value="GEPHYRIN"/>
    <property type="match status" value="1"/>
</dbReference>
<dbReference type="AlphaFoldDB" id="A0A1D8A199"/>
<dbReference type="EC" id="2.10.1.1" evidence="6"/>
<dbReference type="SUPFAM" id="SSF63867">
    <property type="entry name" value="MoeA C-terminal domain-like"/>
    <property type="match status" value="1"/>
</dbReference>
<comment type="similarity">
    <text evidence="3 6">Belongs to the MoeA family.</text>
</comment>
<keyword evidence="6" id="KW-0500">Molybdenum</keyword>
<keyword evidence="6" id="KW-0479">Metal-binding</keyword>
<dbReference type="InterPro" id="IPR005111">
    <property type="entry name" value="MoeA_C_domain_IV"/>
</dbReference>
<keyword evidence="9" id="KW-1185">Reference proteome</keyword>
<comment type="pathway">
    <text evidence="2 6">Cofactor biosynthesis; molybdopterin biosynthesis.</text>
</comment>
<evidence type="ECO:0000256" key="4">
    <source>
        <dbReference type="ARBA" id="ARBA00023150"/>
    </source>
</evidence>
<dbReference type="Gene3D" id="2.40.340.10">
    <property type="entry name" value="MoeA, C-terminal, domain IV"/>
    <property type="match status" value="1"/>
</dbReference>
<dbReference type="InterPro" id="IPR008284">
    <property type="entry name" value="MoCF_biosynth_CS"/>
</dbReference>
<dbReference type="GO" id="GO:0046872">
    <property type="term" value="F:metal ion binding"/>
    <property type="evidence" value="ECO:0007669"/>
    <property type="project" value="UniProtKB-UniRule"/>
</dbReference>
<dbReference type="Gene3D" id="3.40.980.10">
    <property type="entry name" value="MoaB/Mog-like domain"/>
    <property type="match status" value="1"/>
</dbReference>
<evidence type="ECO:0000256" key="1">
    <source>
        <dbReference type="ARBA" id="ARBA00002901"/>
    </source>
</evidence>
<dbReference type="UniPathway" id="UPA00344"/>
<dbReference type="InterPro" id="IPR038987">
    <property type="entry name" value="MoeA-like"/>
</dbReference>
<evidence type="ECO:0000256" key="2">
    <source>
        <dbReference type="ARBA" id="ARBA00005046"/>
    </source>
</evidence>
<comment type="catalytic activity">
    <reaction evidence="5">
        <text>adenylyl-molybdopterin + molybdate = Mo-molybdopterin + AMP + H(+)</text>
        <dbReference type="Rhea" id="RHEA:35047"/>
        <dbReference type="ChEBI" id="CHEBI:15378"/>
        <dbReference type="ChEBI" id="CHEBI:36264"/>
        <dbReference type="ChEBI" id="CHEBI:62727"/>
        <dbReference type="ChEBI" id="CHEBI:71302"/>
        <dbReference type="ChEBI" id="CHEBI:456215"/>
        <dbReference type="EC" id="2.10.1.1"/>
    </reaction>
</comment>
<evidence type="ECO:0000259" key="7">
    <source>
        <dbReference type="SMART" id="SM00852"/>
    </source>
</evidence>
<organism evidence="8 9">
    <name type="scientific">Novosphingobium resinovorum</name>
    <dbReference type="NCBI Taxonomy" id="158500"/>
    <lineage>
        <taxon>Bacteria</taxon>
        <taxon>Pseudomonadati</taxon>
        <taxon>Pseudomonadota</taxon>
        <taxon>Alphaproteobacteria</taxon>
        <taxon>Sphingomonadales</taxon>
        <taxon>Sphingomonadaceae</taxon>
        <taxon>Novosphingobium</taxon>
    </lineage>
</organism>
<proteinExistence type="inferred from homology"/>
<name>A0A1D8A199_9SPHN</name>
<keyword evidence="6 8" id="KW-0808">Transferase</keyword>
<sequence length="406" mass="42591">MNGSAPLSLEEAQARLLALVTPLSIERVDIEGALGRFLAEPLHARRTQPSANLSAMDGYAVTAGDMRGPWRIAGESAAGHPYVGPLSQGEAVRISTGAMLPPDAAAVIIQEDLTREGANLILSGEPPAPAHKHIRHCGMDFAQGVEVLPAGLHIAPAQMALAIAAGHTHLPVHRTPRLTVIDSGDELASDPERCAPHQVPASNGAMLTAMARSLGVDARRIGPVPDTIKAITSAFEASADADLIVTSGGASVGDHDLIRPALESWGAGIDFWRVAIKPGKPILVATRDVAGRRQIVLGLPGNPVSSYVTAYHFLLPVLRAMQGAARPLPMRLTARLAMPLHPSGRRREFLRGWWDGENVTVSPLQDSGALSSLAASNVLVDRSALAGPAQAGEEVRIYLLQNGGIA</sequence>
<dbReference type="KEGG" id="nre:BES08_03220"/>
<dbReference type="EMBL" id="CP017075">
    <property type="protein sequence ID" value="AOR75869.1"/>
    <property type="molecule type" value="Genomic_DNA"/>
</dbReference>
<evidence type="ECO:0000256" key="3">
    <source>
        <dbReference type="ARBA" id="ARBA00010763"/>
    </source>
</evidence>
<keyword evidence="6" id="KW-0460">Magnesium</keyword>
<gene>
    <name evidence="8" type="ORF">BES08_03220</name>
</gene>
<evidence type="ECO:0000256" key="5">
    <source>
        <dbReference type="ARBA" id="ARBA00047317"/>
    </source>
</evidence>
<protein>
    <recommendedName>
        <fullName evidence="6">Molybdopterin molybdenumtransferase</fullName>
        <ecNumber evidence="6">2.10.1.1</ecNumber>
    </recommendedName>
</protein>
<dbReference type="InterPro" id="IPR036425">
    <property type="entry name" value="MoaB/Mog-like_dom_sf"/>
</dbReference>
<dbReference type="GO" id="GO:0005829">
    <property type="term" value="C:cytosol"/>
    <property type="evidence" value="ECO:0007669"/>
    <property type="project" value="TreeGrafter"/>
</dbReference>
<dbReference type="Pfam" id="PF03454">
    <property type="entry name" value="MoeA_C"/>
    <property type="match status" value="1"/>
</dbReference>
<comment type="cofactor">
    <cofactor evidence="6">
        <name>Mg(2+)</name>
        <dbReference type="ChEBI" id="CHEBI:18420"/>
    </cofactor>
</comment>
<dbReference type="RefSeq" id="WP_069707694.1">
    <property type="nucleotide sequence ID" value="NZ_CP017075.1"/>
</dbReference>
<comment type="function">
    <text evidence="1 6">Catalyzes the insertion of molybdate into adenylated molybdopterin with the concomitant release of AMP.</text>
</comment>
<dbReference type="Pfam" id="PF03453">
    <property type="entry name" value="MoeA_N"/>
    <property type="match status" value="1"/>
</dbReference>
<dbReference type="SUPFAM" id="SSF63882">
    <property type="entry name" value="MoeA N-terminal region -like"/>
    <property type="match status" value="1"/>
</dbReference>
<dbReference type="PANTHER" id="PTHR10192">
    <property type="entry name" value="MOLYBDOPTERIN BIOSYNTHESIS PROTEIN"/>
    <property type="match status" value="1"/>
</dbReference>
<accession>A0A1D8A199</accession>
<feature type="domain" description="MoaB/Mog" evidence="7">
    <location>
        <begin position="179"/>
        <end position="320"/>
    </location>
</feature>
<dbReference type="InterPro" id="IPR036688">
    <property type="entry name" value="MoeA_C_domain_IV_sf"/>
</dbReference>
<evidence type="ECO:0000313" key="9">
    <source>
        <dbReference type="Proteomes" id="UP000094626"/>
    </source>
</evidence>
<dbReference type="CDD" id="cd00887">
    <property type="entry name" value="MoeA"/>
    <property type="match status" value="1"/>
</dbReference>
<dbReference type="Proteomes" id="UP000094626">
    <property type="component" value="Chromosome"/>
</dbReference>
<evidence type="ECO:0000313" key="8">
    <source>
        <dbReference type="EMBL" id="AOR75869.1"/>
    </source>
</evidence>
<dbReference type="Pfam" id="PF00994">
    <property type="entry name" value="MoCF_biosynth"/>
    <property type="match status" value="1"/>
</dbReference>
<dbReference type="GO" id="GO:0006777">
    <property type="term" value="P:Mo-molybdopterin cofactor biosynthetic process"/>
    <property type="evidence" value="ECO:0007669"/>
    <property type="project" value="UniProtKB-UniRule"/>
</dbReference>
<reference evidence="9" key="1">
    <citation type="journal article" date="2017" name="J. Biotechnol.">
        <title>Complete genome sequence of Novosphingobium resinovorum SA1, a versatile xenobiotic-degrading bacterium capable of utilizing sulfanilic acid.</title>
        <authorList>
            <person name="Hegedus B."/>
            <person name="Kos P.B."/>
            <person name="Balint B."/>
            <person name="Maroti G."/>
            <person name="Gan H.M."/>
            <person name="Perei K."/>
            <person name="Rakhely G."/>
        </authorList>
    </citation>
    <scope>NUCLEOTIDE SEQUENCE [LARGE SCALE GENOMIC DNA]</scope>
    <source>
        <strain evidence="9">SA1</strain>
    </source>
</reference>
<dbReference type="Gene3D" id="2.170.190.11">
    <property type="entry name" value="Molybdopterin biosynthesis moea protein, domain 3"/>
    <property type="match status" value="1"/>
</dbReference>
<evidence type="ECO:0000256" key="6">
    <source>
        <dbReference type="RuleBase" id="RU365090"/>
    </source>
</evidence>
<dbReference type="InterPro" id="IPR001453">
    <property type="entry name" value="MoaB/Mog_dom"/>
</dbReference>
<dbReference type="InterPro" id="IPR005110">
    <property type="entry name" value="MoeA_linker/N"/>
</dbReference>
<dbReference type="Gene3D" id="3.90.105.10">
    <property type="entry name" value="Molybdopterin biosynthesis moea protein, domain 2"/>
    <property type="match status" value="1"/>
</dbReference>
<keyword evidence="4 6" id="KW-0501">Molybdenum cofactor biosynthesis</keyword>
<dbReference type="GO" id="GO:0061599">
    <property type="term" value="F:molybdopterin molybdotransferase activity"/>
    <property type="evidence" value="ECO:0007669"/>
    <property type="project" value="UniProtKB-UniRule"/>
</dbReference>
<dbReference type="SMART" id="SM00852">
    <property type="entry name" value="MoCF_biosynth"/>
    <property type="match status" value="1"/>
</dbReference>